<protein>
    <submittedName>
        <fullName evidence="7">Efflux RND transporter periplasmic adaptor subunit</fullName>
    </submittedName>
</protein>
<keyword evidence="2 3" id="KW-0175">Coiled coil</keyword>
<feature type="coiled-coil region" evidence="3">
    <location>
        <begin position="102"/>
        <end position="186"/>
    </location>
</feature>
<evidence type="ECO:0000259" key="5">
    <source>
        <dbReference type="Pfam" id="PF25984"/>
    </source>
</evidence>
<dbReference type="RefSeq" id="WP_249329414.1">
    <property type="nucleotide sequence ID" value="NZ_CP060635.1"/>
</dbReference>
<evidence type="ECO:0000313" key="8">
    <source>
        <dbReference type="Proteomes" id="UP000515860"/>
    </source>
</evidence>
<feature type="region of interest" description="Disordered" evidence="4">
    <location>
        <begin position="393"/>
        <end position="470"/>
    </location>
</feature>
<dbReference type="Gene3D" id="2.40.420.20">
    <property type="match status" value="1"/>
</dbReference>
<evidence type="ECO:0000313" key="7">
    <source>
        <dbReference type="EMBL" id="QNM09842.1"/>
    </source>
</evidence>
<evidence type="ECO:0000256" key="3">
    <source>
        <dbReference type="SAM" id="Coils"/>
    </source>
</evidence>
<dbReference type="PANTHER" id="PTHR32347:SF14">
    <property type="entry name" value="EFFLUX SYSTEM COMPONENT YKNX-RELATED"/>
    <property type="match status" value="1"/>
</dbReference>
<dbReference type="PANTHER" id="PTHR32347">
    <property type="entry name" value="EFFLUX SYSTEM COMPONENT YKNX-RELATED"/>
    <property type="match status" value="1"/>
</dbReference>
<dbReference type="InterPro" id="IPR058636">
    <property type="entry name" value="Beta-barrel_YknX"/>
</dbReference>
<dbReference type="Proteomes" id="UP000515860">
    <property type="component" value="Chromosome"/>
</dbReference>
<dbReference type="Gene3D" id="1.10.287.470">
    <property type="entry name" value="Helix hairpin bin"/>
    <property type="match status" value="1"/>
</dbReference>
<evidence type="ECO:0000256" key="2">
    <source>
        <dbReference type="ARBA" id="ARBA00023054"/>
    </source>
</evidence>
<dbReference type="GO" id="GO:0030313">
    <property type="term" value="C:cell envelope"/>
    <property type="evidence" value="ECO:0007669"/>
    <property type="project" value="UniProtKB-SubCell"/>
</dbReference>
<dbReference type="Gene3D" id="2.40.50.100">
    <property type="match status" value="1"/>
</dbReference>
<accession>A0A7G9GGB0</accession>
<dbReference type="Pfam" id="PF25984">
    <property type="entry name" value="BSH_YknX"/>
    <property type="match status" value="1"/>
</dbReference>
<dbReference type="SUPFAM" id="SSF111369">
    <property type="entry name" value="HlyD-like secretion proteins"/>
    <property type="match status" value="1"/>
</dbReference>
<sequence>MKKKGVVILCAAVAAAAAVGLLCWRFLGNRNGGKGDNVVYVNTVEKLMSLGSGNGMMNRFAGVVESQETWSVQQNQEKTVKEILVSVGQEVTAGTPLFTYDTEKFQSDLSQAQLDLERINNEISSMNSAIADLEKEKKKADANSQATYTLQIQEQQLQVRQKEFDAQSKQLEIDKLIENINNATVTSEIDGVVKSINNDNSAVSYGNGDNSFMTIMKTGDLRIKGTINEQNMGSLIEGSQVIVHSRVNDEATWKGTVTKIDRENTVNNQNNMYYGGSSDASANSSSYPFYVDLETSEGLMMGQHVYLEMDYGQSEVKEKEGVWLDSYLIDMTGEEPFVWADNGKGRLEKRKVTLGDMDEVLGQYEITEGLAKEDAITWPEEGLEEGMETTISKDGMMGQSNPEPADGEDTDGGATDDGAVIGGEDGTSGGEVIGGEDGMSGGDDMPAEGGAAAGDGGDEQPGSGEMEDAK</sequence>
<proteinExistence type="predicted"/>
<dbReference type="KEGG" id="whj:H9Q79_06035"/>
<comment type="subcellular location">
    <subcellularLocation>
        <location evidence="1">Cell envelope</location>
    </subcellularLocation>
</comment>
<evidence type="ECO:0000256" key="1">
    <source>
        <dbReference type="ARBA" id="ARBA00004196"/>
    </source>
</evidence>
<organism evidence="7 8">
    <name type="scientific">Wansuia hejianensis</name>
    <dbReference type="NCBI Taxonomy" id="2763667"/>
    <lineage>
        <taxon>Bacteria</taxon>
        <taxon>Bacillati</taxon>
        <taxon>Bacillota</taxon>
        <taxon>Clostridia</taxon>
        <taxon>Lachnospirales</taxon>
        <taxon>Lachnospiraceae</taxon>
        <taxon>Wansuia</taxon>
    </lineage>
</organism>
<feature type="domain" description="YknX-like beta-barrel" evidence="6">
    <location>
        <begin position="222"/>
        <end position="308"/>
    </location>
</feature>
<gene>
    <name evidence="7" type="ORF">H9Q79_06035</name>
</gene>
<dbReference type="InterPro" id="IPR058639">
    <property type="entry name" value="BSH_YknX-like"/>
</dbReference>
<reference evidence="7 8" key="1">
    <citation type="submission" date="2020-08" db="EMBL/GenBank/DDBJ databases">
        <authorList>
            <person name="Liu C."/>
            <person name="Sun Q."/>
        </authorList>
    </citation>
    <scope>NUCLEOTIDE SEQUENCE [LARGE SCALE GENOMIC DNA]</scope>
    <source>
        <strain evidence="7 8">NSJ-29</strain>
    </source>
</reference>
<dbReference type="Gene3D" id="2.40.30.170">
    <property type="match status" value="1"/>
</dbReference>
<name>A0A7G9GGB0_9FIRM</name>
<dbReference type="Pfam" id="PF25990">
    <property type="entry name" value="Beta-barrel_YknX"/>
    <property type="match status" value="1"/>
</dbReference>
<dbReference type="EMBL" id="CP060635">
    <property type="protein sequence ID" value="QNM09842.1"/>
    <property type="molecule type" value="Genomic_DNA"/>
</dbReference>
<evidence type="ECO:0000259" key="6">
    <source>
        <dbReference type="Pfam" id="PF25990"/>
    </source>
</evidence>
<dbReference type="AlphaFoldDB" id="A0A7G9GGB0"/>
<feature type="domain" description="YknX-like barrel-sandwich hybrid" evidence="5">
    <location>
        <begin position="79"/>
        <end position="205"/>
    </location>
</feature>
<dbReference type="InterPro" id="IPR050465">
    <property type="entry name" value="UPF0194_transport"/>
</dbReference>
<feature type="compositionally biased region" description="Gly residues" evidence="4">
    <location>
        <begin position="420"/>
        <end position="441"/>
    </location>
</feature>
<keyword evidence="8" id="KW-1185">Reference proteome</keyword>
<evidence type="ECO:0000256" key="4">
    <source>
        <dbReference type="SAM" id="MobiDB-lite"/>
    </source>
</evidence>